<name>A0A0E9R0P6_ANGAN</name>
<accession>A0A0E9R0P6</accession>
<protein>
    <submittedName>
        <fullName evidence="1">Uncharacterized protein</fullName>
    </submittedName>
</protein>
<sequence>MTFIFMFYNWVESILIHRAHCPMSPFV</sequence>
<evidence type="ECO:0000313" key="1">
    <source>
        <dbReference type="EMBL" id="JAH21888.1"/>
    </source>
</evidence>
<proteinExistence type="predicted"/>
<organism evidence="1">
    <name type="scientific">Anguilla anguilla</name>
    <name type="common">European freshwater eel</name>
    <name type="synonym">Muraena anguilla</name>
    <dbReference type="NCBI Taxonomy" id="7936"/>
    <lineage>
        <taxon>Eukaryota</taxon>
        <taxon>Metazoa</taxon>
        <taxon>Chordata</taxon>
        <taxon>Craniata</taxon>
        <taxon>Vertebrata</taxon>
        <taxon>Euteleostomi</taxon>
        <taxon>Actinopterygii</taxon>
        <taxon>Neopterygii</taxon>
        <taxon>Teleostei</taxon>
        <taxon>Anguilliformes</taxon>
        <taxon>Anguillidae</taxon>
        <taxon>Anguilla</taxon>
    </lineage>
</organism>
<dbReference type="EMBL" id="GBXM01086689">
    <property type="protein sequence ID" value="JAH21888.1"/>
    <property type="molecule type" value="Transcribed_RNA"/>
</dbReference>
<reference evidence="1" key="1">
    <citation type="submission" date="2014-11" db="EMBL/GenBank/DDBJ databases">
        <authorList>
            <person name="Amaro Gonzalez C."/>
        </authorList>
    </citation>
    <scope>NUCLEOTIDE SEQUENCE</scope>
</reference>
<dbReference type="AlphaFoldDB" id="A0A0E9R0P6"/>
<reference evidence="1" key="2">
    <citation type="journal article" date="2015" name="Fish Shellfish Immunol.">
        <title>Early steps in the European eel (Anguilla anguilla)-Vibrio vulnificus interaction in the gills: Role of the RtxA13 toxin.</title>
        <authorList>
            <person name="Callol A."/>
            <person name="Pajuelo D."/>
            <person name="Ebbesson L."/>
            <person name="Teles M."/>
            <person name="MacKenzie S."/>
            <person name="Amaro C."/>
        </authorList>
    </citation>
    <scope>NUCLEOTIDE SEQUENCE</scope>
</reference>